<dbReference type="PANTHER" id="PTHR11360">
    <property type="entry name" value="MONOCARBOXYLATE TRANSPORTER"/>
    <property type="match status" value="1"/>
</dbReference>
<protein>
    <submittedName>
        <fullName evidence="2">Monocarboxylate transporter 12-B</fullName>
    </submittedName>
</protein>
<gene>
    <name evidence="2" type="ORF">X975_03536</name>
</gene>
<feature type="transmembrane region" description="Helical" evidence="1">
    <location>
        <begin position="167"/>
        <end position="185"/>
    </location>
</feature>
<dbReference type="InterPro" id="IPR011701">
    <property type="entry name" value="MFS"/>
</dbReference>
<proteinExistence type="predicted"/>
<feature type="transmembrane region" description="Helical" evidence="1">
    <location>
        <begin position="135"/>
        <end position="155"/>
    </location>
</feature>
<feature type="transmembrane region" description="Helical" evidence="1">
    <location>
        <begin position="651"/>
        <end position="674"/>
    </location>
</feature>
<feature type="transmembrane region" description="Helical" evidence="1">
    <location>
        <begin position="563"/>
        <end position="580"/>
    </location>
</feature>
<feature type="transmembrane region" description="Helical" evidence="1">
    <location>
        <begin position="619"/>
        <end position="639"/>
    </location>
</feature>
<dbReference type="InterPro" id="IPR050327">
    <property type="entry name" value="Proton-linked_MCT"/>
</dbReference>
<sequence length="689" mass="77798">MGELTRSRAWFVVIAASVTSMIMAGLGRMAGILYVAFIDVYHVDRKTASAPFSLRATFRYLLGPVAGILGQKYGVAVVTFIGALLGIVSCVGCFFAKDITWITLFWGGLNGAGVAFTITLLQVVIGQYFEKYTTTAAGIVFSSDCLTPFFFPVLFEWLLSQYGLEGTFLIIAAITMHIIPAAMILRTPPWLVKNSVERLSSRQKTSPFHYDEKKREENLIFVTDEKRLTNEDANSIFLHQCTIGINEEASCLEDSIDFDYLRKNKEIVFQLFTEAVILDCVLSNDSPDKSQMVLKQTNETPLLKDTLILKPIRDISQSKILLYLAEIANEMALTKHVAGPEFKRSCINKTGQTFKLTENISTNSSDSSAILCICDDNSVWNISEKCETFSWDYIFIKLHKILSYNDNHIMSLFSEQNHPVVLKLMNELRKIYILCRKRKYLPPIQNYLNSFLANKMNESIHGKETNMQRKNIRKQSNTFWIHIKSAFQLHSDARFLLICLSRASHFVISTCATTLIVDFGIDQGLLREDGKYLIIALSVGDLIGRLCFGWITDKGYISLNKYMFLIMVMEGICIICFPLMHTRYTLFSVTAIYGVFVGSEFVQHPVIVSKYMRSDVQSIAMGCINLFSGLLGFVLPSYIGYFRDTIGSYNGIFYINGVLESAVGFLWIFVPFIAQCNSSKAFNGNEYLT</sequence>
<evidence type="ECO:0000256" key="1">
    <source>
        <dbReference type="SAM" id="Phobius"/>
    </source>
</evidence>
<dbReference type="EMBL" id="KK122188">
    <property type="protein sequence ID" value="KFM82174.1"/>
    <property type="molecule type" value="Genomic_DNA"/>
</dbReference>
<dbReference type="AlphaFoldDB" id="A0A087UXT5"/>
<dbReference type="GO" id="GO:0008028">
    <property type="term" value="F:monocarboxylic acid transmembrane transporter activity"/>
    <property type="evidence" value="ECO:0007669"/>
    <property type="project" value="TreeGrafter"/>
</dbReference>
<dbReference type="Proteomes" id="UP000054359">
    <property type="component" value="Unassembled WGS sequence"/>
</dbReference>
<dbReference type="SUPFAM" id="SSF103473">
    <property type="entry name" value="MFS general substrate transporter"/>
    <property type="match status" value="1"/>
</dbReference>
<name>A0A087UXT5_STEMI</name>
<evidence type="ECO:0000313" key="3">
    <source>
        <dbReference type="Proteomes" id="UP000054359"/>
    </source>
</evidence>
<keyword evidence="1" id="KW-0472">Membrane</keyword>
<feature type="non-terminal residue" evidence="2">
    <location>
        <position position="689"/>
    </location>
</feature>
<feature type="transmembrane region" description="Helical" evidence="1">
    <location>
        <begin position="103"/>
        <end position="129"/>
    </location>
</feature>
<accession>A0A087UXT5</accession>
<dbReference type="OMA" id="VHFITFV"/>
<keyword evidence="1" id="KW-1133">Transmembrane helix</keyword>
<dbReference type="Pfam" id="PF07690">
    <property type="entry name" value="MFS_1"/>
    <property type="match status" value="1"/>
</dbReference>
<evidence type="ECO:0000313" key="2">
    <source>
        <dbReference type="EMBL" id="KFM82174.1"/>
    </source>
</evidence>
<keyword evidence="3" id="KW-1185">Reference proteome</keyword>
<dbReference type="InterPro" id="IPR036259">
    <property type="entry name" value="MFS_trans_sf"/>
</dbReference>
<feature type="transmembrane region" description="Helical" evidence="1">
    <location>
        <begin position="12"/>
        <end position="37"/>
    </location>
</feature>
<organism evidence="2 3">
    <name type="scientific">Stegodyphus mimosarum</name>
    <name type="common">African social velvet spider</name>
    <dbReference type="NCBI Taxonomy" id="407821"/>
    <lineage>
        <taxon>Eukaryota</taxon>
        <taxon>Metazoa</taxon>
        <taxon>Ecdysozoa</taxon>
        <taxon>Arthropoda</taxon>
        <taxon>Chelicerata</taxon>
        <taxon>Arachnida</taxon>
        <taxon>Araneae</taxon>
        <taxon>Araneomorphae</taxon>
        <taxon>Entelegynae</taxon>
        <taxon>Eresoidea</taxon>
        <taxon>Eresidae</taxon>
        <taxon>Stegodyphus</taxon>
    </lineage>
</organism>
<keyword evidence="1" id="KW-0812">Transmembrane</keyword>
<dbReference type="PANTHER" id="PTHR11360:SF303">
    <property type="entry name" value="MAJOR FACILITATOR SUPERFAMILY (MFS) PROFILE DOMAIN-CONTAINING PROTEIN"/>
    <property type="match status" value="1"/>
</dbReference>
<dbReference type="Gene3D" id="1.20.1250.20">
    <property type="entry name" value="MFS general substrate transporter like domains"/>
    <property type="match status" value="2"/>
</dbReference>
<dbReference type="OrthoDB" id="2213137at2759"/>
<feature type="transmembrane region" description="Helical" evidence="1">
    <location>
        <begin position="73"/>
        <end position="96"/>
    </location>
</feature>
<reference evidence="2 3" key="1">
    <citation type="submission" date="2013-11" db="EMBL/GenBank/DDBJ databases">
        <title>Genome sequencing of Stegodyphus mimosarum.</title>
        <authorList>
            <person name="Bechsgaard J."/>
        </authorList>
    </citation>
    <scope>NUCLEOTIDE SEQUENCE [LARGE SCALE GENOMIC DNA]</scope>
</reference>
<feature type="transmembrane region" description="Helical" evidence="1">
    <location>
        <begin position="586"/>
        <end position="607"/>
    </location>
</feature>